<dbReference type="GO" id="GO:0030014">
    <property type="term" value="C:CCR4-NOT complex"/>
    <property type="evidence" value="ECO:0007669"/>
    <property type="project" value="InterPro"/>
</dbReference>
<dbReference type="InterPro" id="IPR019312">
    <property type="entry name" value="CNOT11"/>
</dbReference>
<reference evidence="2 3" key="1">
    <citation type="submission" date="2014-06" db="EMBL/GenBank/DDBJ databases">
        <title>Evolutionary Origins and Diversification of the Mycorrhizal Mutualists.</title>
        <authorList>
            <consortium name="DOE Joint Genome Institute"/>
            <consortium name="Mycorrhizal Genomics Consortium"/>
            <person name="Kohler A."/>
            <person name="Kuo A."/>
            <person name="Nagy L.G."/>
            <person name="Floudas D."/>
            <person name="Copeland A."/>
            <person name="Barry K.W."/>
            <person name="Cichocki N."/>
            <person name="Veneault-Fourrey C."/>
            <person name="LaButti K."/>
            <person name="Lindquist E.A."/>
            <person name="Lipzen A."/>
            <person name="Lundell T."/>
            <person name="Morin E."/>
            <person name="Murat C."/>
            <person name="Riley R."/>
            <person name="Ohm R."/>
            <person name="Sun H."/>
            <person name="Tunlid A."/>
            <person name="Henrissat B."/>
            <person name="Grigoriev I.V."/>
            <person name="Hibbett D.S."/>
            <person name="Martin F."/>
        </authorList>
    </citation>
    <scope>NUCLEOTIDE SEQUENCE [LARGE SCALE GENOMIC DNA]</scope>
    <source>
        <strain evidence="2 3">FD-325 SS-3</strain>
    </source>
</reference>
<dbReference type="OrthoDB" id="3226845at2759"/>
<feature type="compositionally biased region" description="Polar residues" evidence="1">
    <location>
        <begin position="176"/>
        <end position="186"/>
    </location>
</feature>
<sequence>MSIEPLRASVGHLFSRAYDLPCLTAAQAFSQLVPPTSRFQLALDALLPLLDSQEFAPRILVSFILYSLYAGHPIAINPFRSVLHAAFVRERDHAIRFGGSGGVSENEQLVWVLWKILRGDGNDIGPYSPNTLTRSPLPTKLRAANLTLDDERTITSPYESTSDTSDSSGEFHPSPISHSTPDTSTISEEDERNENIAQAMKLLLAARERVLTLSEQRTLAPMIPQLTSPPMITSLDLLPLISNNPALVQPLFISILKSPHFKNNAQGLSTCLEVLKHLPPTLSSFDLLGRMLRDPTPVNDFATGGRTTVADLIRIEVLGRFIHEAINWLDNAEREEMEGLISDDRFPKGVQNLCRFYTSLIKLSIVDPTSDADSAEMAHFSLRNARFEEANALYRIFAQGKF</sequence>
<accession>A0A0C9SQI7</accession>
<evidence type="ECO:0000313" key="3">
    <source>
        <dbReference type="Proteomes" id="UP000053263"/>
    </source>
</evidence>
<gene>
    <name evidence="2" type="ORF">PLICRDRAFT_118985</name>
</gene>
<proteinExistence type="predicted"/>
<keyword evidence="3" id="KW-1185">Reference proteome</keyword>
<dbReference type="HOGENOM" id="CLU_614180_0_0_1"/>
<feature type="region of interest" description="Disordered" evidence="1">
    <location>
        <begin position="152"/>
        <end position="190"/>
    </location>
</feature>
<dbReference type="EMBL" id="KN832574">
    <property type="protein sequence ID" value="KII83802.1"/>
    <property type="molecule type" value="Genomic_DNA"/>
</dbReference>
<dbReference type="Pfam" id="PF10155">
    <property type="entry name" value="CNOT11"/>
    <property type="match status" value="1"/>
</dbReference>
<name>A0A0C9SQI7_PLICR</name>
<dbReference type="Proteomes" id="UP000053263">
    <property type="component" value="Unassembled WGS sequence"/>
</dbReference>
<evidence type="ECO:0000313" key="2">
    <source>
        <dbReference type="EMBL" id="KII83802.1"/>
    </source>
</evidence>
<evidence type="ECO:0000256" key="1">
    <source>
        <dbReference type="SAM" id="MobiDB-lite"/>
    </source>
</evidence>
<dbReference type="AlphaFoldDB" id="A0A0C9SQI7"/>
<protein>
    <submittedName>
        <fullName evidence="2">Uncharacterized protein</fullName>
    </submittedName>
</protein>
<organism evidence="2 3">
    <name type="scientific">Plicaturopsis crispa FD-325 SS-3</name>
    <dbReference type="NCBI Taxonomy" id="944288"/>
    <lineage>
        <taxon>Eukaryota</taxon>
        <taxon>Fungi</taxon>
        <taxon>Dikarya</taxon>
        <taxon>Basidiomycota</taxon>
        <taxon>Agaricomycotina</taxon>
        <taxon>Agaricomycetes</taxon>
        <taxon>Agaricomycetidae</taxon>
        <taxon>Amylocorticiales</taxon>
        <taxon>Amylocorticiaceae</taxon>
        <taxon>Plicatura</taxon>
        <taxon>Plicaturopsis crispa</taxon>
    </lineage>
</organism>